<accession>A7SUM0</accession>
<dbReference type="PANTHER" id="PTHR34141">
    <property type="match status" value="1"/>
</dbReference>
<evidence type="ECO:0000313" key="2">
    <source>
        <dbReference type="EMBL" id="EDO32593.1"/>
    </source>
</evidence>
<protein>
    <submittedName>
        <fullName evidence="2">Uncharacterized protein</fullName>
    </submittedName>
</protein>
<sequence>LNSRIPLVTASSKLVVHCLPNWPRDHSWANPPTAPSRSSFDPLKGLGQSGPGPLASSLSPTDPTLRANPFPEVTDLFCRLPLPTLFYQPEAAHLGDLLRLLVRPDTKINVFPEFSRAVESAPD</sequence>
<dbReference type="EMBL" id="DS469816">
    <property type="protein sequence ID" value="EDO32593.1"/>
    <property type="molecule type" value="Genomic_DNA"/>
</dbReference>
<reference evidence="2 3" key="1">
    <citation type="journal article" date="2007" name="Science">
        <title>Sea anemone genome reveals ancestral eumetazoan gene repertoire and genomic organization.</title>
        <authorList>
            <person name="Putnam N.H."/>
            <person name="Srivastava M."/>
            <person name="Hellsten U."/>
            <person name="Dirks B."/>
            <person name="Chapman J."/>
            <person name="Salamov A."/>
            <person name="Terry A."/>
            <person name="Shapiro H."/>
            <person name="Lindquist E."/>
            <person name="Kapitonov V.V."/>
            <person name="Jurka J."/>
            <person name="Genikhovich G."/>
            <person name="Grigoriev I.V."/>
            <person name="Lucas S.M."/>
            <person name="Steele R.E."/>
            <person name="Finnerty J.R."/>
            <person name="Technau U."/>
            <person name="Martindale M.Q."/>
            <person name="Rokhsar D.S."/>
        </authorList>
    </citation>
    <scope>NUCLEOTIDE SEQUENCE [LARGE SCALE GENOMIC DNA]</scope>
    <source>
        <strain evidence="3">CH2 X CH6</strain>
    </source>
</reference>
<dbReference type="Proteomes" id="UP000001593">
    <property type="component" value="Unassembled WGS sequence"/>
</dbReference>
<feature type="non-terminal residue" evidence="2">
    <location>
        <position position="1"/>
    </location>
</feature>
<dbReference type="PhylomeDB" id="A7SUM0"/>
<evidence type="ECO:0000313" key="3">
    <source>
        <dbReference type="Proteomes" id="UP000001593"/>
    </source>
</evidence>
<feature type="non-terminal residue" evidence="2">
    <location>
        <position position="123"/>
    </location>
</feature>
<dbReference type="AlphaFoldDB" id="A7SUM0"/>
<feature type="region of interest" description="Disordered" evidence="1">
    <location>
        <begin position="23"/>
        <end position="67"/>
    </location>
</feature>
<dbReference type="HOGENOM" id="CLU_181940_0_0_1"/>
<name>A7SUM0_NEMVE</name>
<dbReference type="OMA" id="PGMKTIP"/>
<gene>
    <name evidence="2" type="ORF">NEMVEDRAFT_v1g75721</name>
</gene>
<organism evidence="2 3">
    <name type="scientific">Nematostella vectensis</name>
    <name type="common">Starlet sea anemone</name>
    <dbReference type="NCBI Taxonomy" id="45351"/>
    <lineage>
        <taxon>Eukaryota</taxon>
        <taxon>Metazoa</taxon>
        <taxon>Cnidaria</taxon>
        <taxon>Anthozoa</taxon>
        <taxon>Hexacorallia</taxon>
        <taxon>Actiniaria</taxon>
        <taxon>Edwardsiidae</taxon>
        <taxon>Nematostella</taxon>
    </lineage>
</organism>
<evidence type="ECO:0000256" key="1">
    <source>
        <dbReference type="SAM" id="MobiDB-lite"/>
    </source>
</evidence>
<dbReference type="eggNOG" id="ENOG502S719">
    <property type="taxonomic scope" value="Eukaryota"/>
</dbReference>
<proteinExistence type="predicted"/>
<feature type="compositionally biased region" description="Low complexity" evidence="1">
    <location>
        <begin position="51"/>
        <end position="60"/>
    </location>
</feature>
<dbReference type="InParanoid" id="A7SUM0"/>
<keyword evidence="3" id="KW-1185">Reference proteome</keyword>
<dbReference type="PANTHER" id="PTHR34141:SF1">
    <property type="match status" value="1"/>
</dbReference>